<dbReference type="InParanoid" id="A0A1X7SYH7"/>
<dbReference type="EnsemblMetazoa" id="Aqu2.1.07128_001">
    <property type="protein sequence ID" value="Aqu2.1.07128_001"/>
    <property type="gene ID" value="Aqu2.1.07128"/>
</dbReference>
<accession>A0A1X7SYH7</accession>
<evidence type="ECO:0000313" key="1">
    <source>
        <dbReference type="EnsemblMetazoa" id="Aqu2.1.07128_001"/>
    </source>
</evidence>
<sequence>YARLNDEIVEVYYQKGRIDKQLVNTFRKAVATYYCHMKGIQRKYNHWCTNYIERDTEENGFMDLCCFFYNHTVKENYNKTSEYTEDDLTKFPEKYQELIRRVRLKIEKVGTDSSYLVPTYINEPEENNDIGEVSSTLGEKYFINNYPKLNRDQSDDNCMFSRNLIRSTIKANEVLNDTTLLLSDVIMYRKDCDSYIMVYAL</sequence>
<proteinExistence type="predicted"/>
<protein>
    <submittedName>
        <fullName evidence="1">Uncharacterized protein</fullName>
    </submittedName>
</protein>
<name>A0A1X7SYH7_AMPQE</name>
<organism evidence="1">
    <name type="scientific">Amphimedon queenslandica</name>
    <name type="common">Sponge</name>
    <dbReference type="NCBI Taxonomy" id="400682"/>
    <lineage>
        <taxon>Eukaryota</taxon>
        <taxon>Metazoa</taxon>
        <taxon>Porifera</taxon>
        <taxon>Demospongiae</taxon>
        <taxon>Heteroscleromorpha</taxon>
        <taxon>Haplosclerida</taxon>
        <taxon>Niphatidae</taxon>
        <taxon>Amphimedon</taxon>
    </lineage>
</organism>
<dbReference type="AlphaFoldDB" id="A0A1X7SYH7"/>
<reference evidence="1" key="1">
    <citation type="submission" date="2017-05" db="UniProtKB">
        <authorList>
            <consortium name="EnsemblMetazoa"/>
        </authorList>
    </citation>
    <scope>IDENTIFICATION</scope>
</reference>